<organism evidence="1 2">
    <name type="scientific">Wenyingzhuangia heitensis</name>
    <dbReference type="NCBI Taxonomy" id="1487859"/>
    <lineage>
        <taxon>Bacteria</taxon>
        <taxon>Pseudomonadati</taxon>
        <taxon>Bacteroidota</taxon>
        <taxon>Flavobacteriia</taxon>
        <taxon>Flavobacteriales</taxon>
        <taxon>Flavobacteriaceae</taxon>
        <taxon>Wenyingzhuangia</taxon>
    </lineage>
</organism>
<comment type="caution">
    <text evidence="1">The sequence shown here is derived from an EMBL/GenBank/DDBJ whole genome shotgun (WGS) entry which is preliminary data.</text>
</comment>
<proteinExistence type="predicted"/>
<dbReference type="RefSeq" id="WP_167184190.1">
    <property type="nucleotide sequence ID" value="NZ_JAASQL010000001.1"/>
</dbReference>
<dbReference type="EMBL" id="JAASQL010000001">
    <property type="protein sequence ID" value="NIJ44355.1"/>
    <property type="molecule type" value="Genomic_DNA"/>
</dbReference>
<evidence type="ECO:0000313" key="2">
    <source>
        <dbReference type="Proteomes" id="UP000745859"/>
    </source>
</evidence>
<reference evidence="1 2" key="1">
    <citation type="submission" date="2020-03" db="EMBL/GenBank/DDBJ databases">
        <title>Genomic Encyclopedia of Type Strains, Phase IV (KMG-IV): sequencing the most valuable type-strain genomes for metagenomic binning, comparative biology and taxonomic classification.</title>
        <authorList>
            <person name="Goeker M."/>
        </authorList>
    </citation>
    <scope>NUCLEOTIDE SEQUENCE [LARGE SCALE GENOMIC DNA]</scope>
    <source>
        <strain evidence="1 2">DSM 101599</strain>
    </source>
</reference>
<evidence type="ECO:0000313" key="1">
    <source>
        <dbReference type="EMBL" id="NIJ44355.1"/>
    </source>
</evidence>
<name>A0ABX0U678_9FLAO</name>
<accession>A0ABX0U678</accession>
<dbReference type="Proteomes" id="UP000745859">
    <property type="component" value="Unassembled WGS sequence"/>
</dbReference>
<keyword evidence="2" id="KW-1185">Reference proteome</keyword>
<gene>
    <name evidence="1" type="ORF">FHR24_000794</name>
</gene>
<protein>
    <submittedName>
        <fullName evidence="1">Uncharacterized protein</fullName>
    </submittedName>
</protein>
<sequence>MKLFTFLFFCSLNCFCQNALVKNVDDFVGVDIYENYYYLQNSALHKSSLNNDYKNIKYGTPDVVDISNPLQVLLLYKLFNKVISIDNKLNFIAEYQVPFGTDLIASAGENKIWTYNNIHKTISVYNLKTQKIEIRSILITSKITQLKGDLNKAIITNTNNQLETYNFVARKITSTPLKDTQLSISMRNLYVLKNNKLYKEKSEITNTPKSIVSFEVQNNIFYYFKDNSIYKTFLTQP</sequence>